<dbReference type="Pfam" id="PF00618">
    <property type="entry name" value="RasGEF_N"/>
    <property type="match status" value="1"/>
</dbReference>
<feature type="region of interest" description="Disordered" evidence="3">
    <location>
        <begin position="1167"/>
        <end position="1225"/>
    </location>
</feature>
<evidence type="ECO:0000313" key="7">
    <source>
        <dbReference type="Proteomes" id="UP000814176"/>
    </source>
</evidence>
<feature type="region of interest" description="Disordered" evidence="3">
    <location>
        <begin position="2168"/>
        <end position="2231"/>
    </location>
</feature>
<dbReference type="SUPFAM" id="SSF50729">
    <property type="entry name" value="PH domain-like"/>
    <property type="match status" value="1"/>
</dbReference>
<name>A0ABQ8K9X3_9APHY</name>
<feature type="region of interest" description="Disordered" evidence="3">
    <location>
        <begin position="703"/>
        <end position="730"/>
    </location>
</feature>
<feature type="domain" description="N-terminal Ras-GEF" evidence="4">
    <location>
        <begin position="1246"/>
        <end position="1403"/>
    </location>
</feature>
<dbReference type="PANTHER" id="PTHR23176:SF129">
    <property type="entry name" value="RHO GTPASE ACTIVATING PROTEIN AT 16F, ISOFORM E-RELATED"/>
    <property type="match status" value="1"/>
</dbReference>
<dbReference type="InterPro" id="IPR011993">
    <property type="entry name" value="PH-like_dom_sf"/>
</dbReference>
<feature type="compositionally biased region" description="Low complexity" evidence="3">
    <location>
        <begin position="61"/>
        <end position="76"/>
    </location>
</feature>
<dbReference type="InterPro" id="IPR000198">
    <property type="entry name" value="RhoGAP_dom"/>
</dbReference>
<dbReference type="PROSITE" id="PS50212">
    <property type="entry name" value="RASGEF_NTER"/>
    <property type="match status" value="1"/>
</dbReference>
<reference evidence="6 7" key="1">
    <citation type="journal article" date="2021" name="Environ. Microbiol.">
        <title>Gene family expansions and transcriptome signatures uncover fungal adaptations to wood decay.</title>
        <authorList>
            <person name="Hage H."/>
            <person name="Miyauchi S."/>
            <person name="Viragh M."/>
            <person name="Drula E."/>
            <person name="Min B."/>
            <person name="Chaduli D."/>
            <person name="Navarro D."/>
            <person name="Favel A."/>
            <person name="Norest M."/>
            <person name="Lesage-Meessen L."/>
            <person name="Balint B."/>
            <person name="Merenyi Z."/>
            <person name="de Eugenio L."/>
            <person name="Morin E."/>
            <person name="Martinez A.T."/>
            <person name="Baldrian P."/>
            <person name="Stursova M."/>
            <person name="Martinez M.J."/>
            <person name="Novotny C."/>
            <person name="Magnuson J.K."/>
            <person name="Spatafora J.W."/>
            <person name="Maurice S."/>
            <person name="Pangilinan J."/>
            <person name="Andreopoulos W."/>
            <person name="LaButti K."/>
            <person name="Hundley H."/>
            <person name="Na H."/>
            <person name="Kuo A."/>
            <person name="Barry K."/>
            <person name="Lipzen A."/>
            <person name="Henrissat B."/>
            <person name="Riley R."/>
            <person name="Ahrendt S."/>
            <person name="Nagy L.G."/>
            <person name="Grigoriev I.V."/>
            <person name="Martin F."/>
            <person name="Rosso M.N."/>
        </authorList>
    </citation>
    <scope>NUCLEOTIDE SEQUENCE [LARGE SCALE GENOMIC DNA]</scope>
    <source>
        <strain evidence="6 7">CIRM-BRFM 1785</strain>
    </source>
</reference>
<proteinExistence type="predicted"/>
<dbReference type="PANTHER" id="PTHR23176">
    <property type="entry name" value="RHO/RAC/CDC GTPASE-ACTIVATING PROTEIN"/>
    <property type="match status" value="1"/>
</dbReference>
<dbReference type="SUPFAM" id="SSF48366">
    <property type="entry name" value="Ras GEF"/>
    <property type="match status" value="2"/>
</dbReference>
<feature type="domain" description="Rho-GAP" evidence="5">
    <location>
        <begin position="1959"/>
        <end position="2155"/>
    </location>
</feature>
<gene>
    <name evidence="6" type="ORF">C8Q71DRAFT_712712</name>
</gene>
<dbReference type="Gene3D" id="2.30.29.30">
    <property type="entry name" value="Pleckstrin-homology domain (PH domain)/Phosphotyrosine-binding domain (PTB)"/>
    <property type="match status" value="1"/>
</dbReference>
<feature type="compositionally biased region" description="Basic and acidic residues" evidence="3">
    <location>
        <begin position="365"/>
        <end position="374"/>
    </location>
</feature>
<organism evidence="6 7">
    <name type="scientific">Rhodofomes roseus</name>
    <dbReference type="NCBI Taxonomy" id="34475"/>
    <lineage>
        <taxon>Eukaryota</taxon>
        <taxon>Fungi</taxon>
        <taxon>Dikarya</taxon>
        <taxon>Basidiomycota</taxon>
        <taxon>Agaricomycotina</taxon>
        <taxon>Agaricomycetes</taxon>
        <taxon>Polyporales</taxon>
        <taxon>Rhodofomes</taxon>
    </lineage>
</organism>
<feature type="region of interest" description="Disordered" evidence="3">
    <location>
        <begin position="1"/>
        <end position="98"/>
    </location>
</feature>
<keyword evidence="1" id="KW-0343">GTPase activation</keyword>
<dbReference type="SMART" id="SM00324">
    <property type="entry name" value="RhoGAP"/>
    <property type="match status" value="1"/>
</dbReference>
<dbReference type="SUPFAM" id="SSF48350">
    <property type="entry name" value="GTPase activation domain, GAP"/>
    <property type="match status" value="1"/>
</dbReference>
<evidence type="ECO:0000256" key="1">
    <source>
        <dbReference type="ARBA" id="ARBA00022468"/>
    </source>
</evidence>
<dbReference type="Pfam" id="PF00620">
    <property type="entry name" value="RhoGAP"/>
    <property type="match status" value="1"/>
</dbReference>
<evidence type="ECO:0000256" key="2">
    <source>
        <dbReference type="PROSITE-ProRule" id="PRU00135"/>
    </source>
</evidence>
<feature type="compositionally biased region" description="Acidic residues" evidence="3">
    <location>
        <begin position="521"/>
        <end position="531"/>
    </location>
</feature>
<sequence>MAPRRGASSNSLSPPEVVFPGTGSTSPGTSPRSVSPSNGLTQFLSRPTKWFNRATSDKASRSSISSNEPRSSTSSSGRKHKISHPTDPRPFLENLNVSPDKKGLTSNLFVPPDDSFVAHGRVRVCLLGNGHGRRSRSVSQRYSLPHGAPVLCGGSLMSTLLGRYVSVLDLSRTINAFDDLPKPPASPRMPSSPTQPSMSRGLGDLRNISRKPWSKSADDLSKLSSHMPAPALTPIDTTLYDKIGQYRSNRVGSVGSMSNAPSPSVASTMSAQQKNYPFPTICTSPSEPLSSSPPSRPSIQLSAASPTLTDGAALAPSLSNSSAHVHTRSHSFTPRLPSKLASPKGALQPPLSPKRKGSAGSVTERTPEREREKNNSGGSGGHGPTARSPFPFSLGGGRSPVNPSSPTDTPSSPTSLVPRIVEPPADAHAFKAEKRSSQLYHSGFINRLVDFSPSALNVHATHTYMSGSAAPTLSKGWKPYKLVMKGSKLYFYKAPGDRSAAIKELFPTELVTVLEDEGLTDGELDSGDGDEMTTRGGRSRDRKRAYWGRGTHPSLVVVDGKVERGAFEALVHEVVFATTFVSVAHSDTDVDGSPESSSRYAPAWREFASSILFSFPFAVGRGKFETEFMRCCAYLVSGADDAAKVEETGRVQWLAGQYLSYHGAPVDRNAWEQWRKDTIPDFPSDPSAVPKLAGLPQSSSTQALYTASPQVGSSSPGNLDKSPDLGAFSPRPDVKSKMMSIVDALGVLPPSDRPSTAIRPTSSRDGLLATLERDGFTRDALVGLDAQLAARSLSVFNRKLLVHVPDNFTADLCLSSETVETEGTEQSTASVSSPLAPFLGTDDQPHWLTRMILIQILVPEPAGTTTSPPIGYPLIASEERHVPTSRTHTRSEVISAWAKIGELCRRTGDECSWRAIFSALCSRPVARLEKVWKRVDSEAVAIVQSWAQPQERGHVAVSDQPVAIPWAGDVKNQIRTALERARYGAGDEWQLESLSEARQRFEALRTAFALCTKRGQFDETLEPSDVETLGKVWRHSWEGRSGHGIASKFTRIEQFMSLSLAAEPRRKGLFEPHYWTRSTSQQSTPSLVGVLFPEPLATVSLINRGLLMRGRLESSTSLNLQDIQHLRQLPQRMSRDSPNGGRTAAGNELGGTILSVFDGELLLLVPSVDPSTPSRPTSRTPSRPPSSVADSPASGGTVSRTSSIRVSPGVSHGLDRKPSMIRRNSLPSISQRTSLLMPEASSDKALRVVVQAGTLDRLVDVLVHGLQGVSVSVSDDNGEMPLTASKTREVKLDMDDFSDVWWNVYRSFMTPQILFEFLRKRYDSARVLQSSSLSEVSNAMRKRSEVLETMNEWVNRGGGAQDILDDAPLHNSFLSFLDSRAEHELPTLAEETRQQVSVLEQLRKTLRMSFYSQTLRPTRAETLSDGASSATGSHNFGSDIPNIDELDAEELVDNLDAMTSAALRNVNQEDLFVTADILEVQSADRTGWFLPRDPSSLLDEVEIQAMNSYITEIEPSALISELGQDSLYRLLPPSVRGCIRASNILRKWLICQVIPPRLGLRARQARMEKLLRAIEVSRLRSTTDVTYLERSIAERPCIRSAVEAILTSAVVSVESRTHYRAWQNLALARGTSCESLAAFLSKPAPSIASRGTLAVDIGWVLEKMLEIISTPDVLESASETSSGMVNLDKRRSLRTLISSTTGAAASRKRRQRRHVDRRDFERLNNIERQMSSTHFDIRGIREEAHREATQSGPLGAKKIHRPFQALVTLQQEKNKRDRHLRDRLSKEKRHEQQLYERKEESLSKAMQPRRQPIVSQKQHRNKKSMSSAFFQFMRPISSAFTSDTLSAGVVKRTPAELDFTPTNKPSLVLSVVDARVAQFVNNERSFTFQLDTEDGGQYLLQATGKLEMKKWMDTFQHVSAMAAKRRLTYLGQNTKMQLSDHLLSQPVAASRDPRAFFGVDLEVILKRESQDGDVPLGTIPSILERLISEVETRGLTEVGIYRIAGSHAEVNAYKDALNRGEWPITPSTDIYAVCDLIKSWFRVLPGGVFSSAAYDDILRTVTLDGADLDMKVSGIRRVVHSLSDMHFDLLKRIIEHLEKVTDFEENNQMTADSLATVFGPNILRSPTNDIAGFLANMGPCNRALRLLISHSHSIFDDALEQDAEVEYEQEQEELEFDEPIPEEDEDEDLLCDNDMDADADADAEEVAIAPGPPVLDLDLGSPHSLSFSVAS</sequence>
<feature type="compositionally biased region" description="Low complexity" evidence="3">
    <location>
        <begin position="399"/>
        <end position="418"/>
    </location>
</feature>
<keyword evidence="2" id="KW-0344">Guanine-nucleotide releasing factor</keyword>
<feature type="compositionally biased region" description="Polar residues" evidence="3">
    <location>
        <begin position="250"/>
        <end position="275"/>
    </location>
</feature>
<evidence type="ECO:0000313" key="6">
    <source>
        <dbReference type="EMBL" id="KAH9833592.1"/>
    </source>
</evidence>
<dbReference type="InterPro" id="IPR001895">
    <property type="entry name" value="RASGEF_cat_dom"/>
</dbReference>
<feature type="compositionally biased region" description="Low complexity" evidence="3">
    <location>
        <begin position="20"/>
        <end position="37"/>
    </location>
</feature>
<feature type="compositionally biased region" description="Polar residues" evidence="3">
    <location>
        <begin position="299"/>
        <end position="308"/>
    </location>
</feature>
<dbReference type="GeneID" id="72001603"/>
<evidence type="ECO:0000259" key="5">
    <source>
        <dbReference type="PROSITE" id="PS50238"/>
    </source>
</evidence>
<dbReference type="SMART" id="SM00233">
    <property type="entry name" value="PH"/>
    <property type="match status" value="2"/>
</dbReference>
<evidence type="ECO:0000259" key="4">
    <source>
        <dbReference type="PROSITE" id="PS50212"/>
    </source>
</evidence>
<dbReference type="EMBL" id="JADCUA010000018">
    <property type="protein sequence ID" value="KAH9833592.1"/>
    <property type="molecule type" value="Genomic_DNA"/>
</dbReference>
<feature type="compositionally biased region" description="Low complexity" evidence="3">
    <location>
        <begin position="1167"/>
        <end position="1188"/>
    </location>
</feature>
<dbReference type="Gene3D" id="1.10.840.10">
    <property type="entry name" value="Ras guanine-nucleotide exchange factors catalytic domain"/>
    <property type="match status" value="1"/>
</dbReference>
<dbReference type="CDD" id="cd00159">
    <property type="entry name" value="RhoGAP"/>
    <property type="match status" value="1"/>
</dbReference>
<dbReference type="Gene3D" id="1.10.555.10">
    <property type="entry name" value="Rho GTPase activation protein"/>
    <property type="match status" value="1"/>
</dbReference>
<dbReference type="InterPro" id="IPR001849">
    <property type="entry name" value="PH_domain"/>
</dbReference>
<dbReference type="InterPro" id="IPR000651">
    <property type="entry name" value="Ras-like_Gua-exchang_fac_N"/>
</dbReference>
<feature type="compositionally biased region" description="Basic and acidic residues" evidence="3">
    <location>
        <begin position="1772"/>
        <end position="1802"/>
    </location>
</feature>
<dbReference type="Gene3D" id="1.20.870.10">
    <property type="entry name" value="Son of sevenless (SoS) protein Chain: S domain 1"/>
    <property type="match status" value="1"/>
</dbReference>
<dbReference type="Proteomes" id="UP000814176">
    <property type="component" value="Unassembled WGS sequence"/>
</dbReference>
<dbReference type="InterPro" id="IPR050729">
    <property type="entry name" value="Rho-GAP"/>
</dbReference>
<protein>
    <submittedName>
        <fullName evidence="6">Uncharacterized protein</fullName>
    </submittedName>
</protein>
<dbReference type="RefSeq" id="XP_047776332.1">
    <property type="nucleotide sequence ID" value="XM_047920871.1"/>
</dbReference>
<feature type="region of interest" description="Disordered" evidence="3">
    <location>
        <begin position="250"/>
        <end position="419"/>
    </location>
</feature>
<keyword evidence="7" id="KW-1185">Reference proteome</keyword>
<feature type="region of interest" description="Disordered" evidence="3">
    <location>
        <begin position="1769"/>
        <end position="1822"/>
    </location>
</feature>
<feature type="compositionally biased region" description="Low complexity" evidence="3">
    <location>
        <begin position="312"/>
        <end position="323"/>
    </location>
</feature>
<dbReference type="PROSITE" id="PS50238">
    <property type="entry name" value="RHOGAP"/>
    <property type="match status" value="1"/>
</dbReference>
<feature type="compositionally biased region" description="Low complexity" evidence="3">
    <location>
        <begin position="284"/>
        <end position="293"/>
    </location>
</feature>
<evidence type="ECO:0000256" key="3">
    <source>
        <dbReference type="SAM" id="MobiDB-lite"/>
    </source>
</evidence>
<feature type="region of interest" description="Disordered" evidence="3">
    <location>
        <begin position="179"/>
        <end position="210"/>
    </location>
</feature>
<dbReference type="InterPro" id="IPR023578">
    <property type="entry name" value="Ras_GEF_dom_sf"/>
</dbReference>
<comment type="caution">
    <text evidence="6">The sequence shown here is derived from an EMBL/GenBank/DDBJ whole genome shotgun (WGS) entry which is preliminary data.</text>
</comment>
<dbReference type="InterPro" id="IPR008936">
    <property type="entry name" value="Rho_GTPase_activation_prot"/>
</dbReference>
<accession>A0ABQ8K9X3</accession>
<feature type="compositionally biased region" description="Polar residues" evidence="3">
    <location>
        <begin position="703"/>
        <end position="717"/>
    </location>
</feature>
<dbReference type="Pfam" id="PF00617">
    <property type="entry name" value="RasGEF"/>
    <property type="match status" value="1"/>
</dbReference>
<dbReference type="InterPro" id="IPR036964">
    <property type="entry name" value="RASGEF_cat_dom_sf"/>
</dbReference>
<feature type="compositionally biased region" description="Polar residues" evidence="3">
    <location>
        <begin position="189"/>
        <end position="198"/>
    </location>
</feature>
<feature type="compositionally biased region" description="Polar residues" evidence="3">
    <location>
        <begin position="1194"/>
        <end position="1205"/>
    </location>
</feature>
<feature type="compositionally biased region" description="Acidic residues" evidence="3">
    <location>
        <begin position="2168"/>
        <end position="2205"/>
    </location>
</feature>
<feature type="region of interest" description="Disordered" evidence="3">
    <location>
        <begin position="521"/>
        <end position="544"/>
    </location>
</feature>